<dbReference type="InterPro" id="IPR050626">
    <property type="entry name" value="Peptidase_M16"/>
</dbReference>
<comment type="caution">
    <text evidence="9">The sequence shown here is derived from an EMBL/GenBank/DDBJ whole genome shotgun (WGS) entry which is preliminary data.</text>
</comment>
<keyword evidence="10" id="KW-1185">Reference proteome</keyword>
<dbReference type="Gene3D" id="3.30.830.10">
    <property type="entry name" value="Metalloenzyme, LuxS/M16 peptidase-like"/>
    <property type="match status" value="3"/>
</dbReference>
<dbReference type="RefSeq" id="WP_243990007.1">
    <property type="nucleotide sequence ID" value="NZ_JALHLE010000002.1"/>
</dbReference>
<evidence type="ECO:0000259" key="8">
    <source>
        <dbReference type="Pfam" id="PF05193"/>
    </source>
</evidence>
<dbReference type="SUPFAM" id="SSF63411">
    <property type="entry name" value="LuxS/MPP-like metallohydrolase"/>
    <property type="match status" value="3"/>
</dbReference>
<evidence type="ECO:0000256" key="1">
    <source>
        <dbReference type="ARBA" id="ARBA00007261"/>
    </source>
</evidence>
<feature type="domain" description="Peptidase M16 C-terminal" evidence="8">
    <location>
        <begin position="730"/>
        <end position="895"/>
    </location>
</feature>
<dbReference type="EMBL" id="JALHLE010000002">
    <property type="protein sequence ID" value="MCJ2177204.1"/>
    <property type="molecule type" value="Genomic_DNA"/>
</dbReference>
<evidence type="ECO:0000256" key="5">
    <source>
        <dbReference type="ARBA" id="ARBA00023049"/>
    </source>
</evidence>
<proteinExistence type="inferred from homology"/>
<keyword evidence="5" id="KW-0482">Metalloprotease</keyword>
<evidence type="ECO:0000256" key="3">
    <source>
        <dbReference type="ARBA" id="ARBA00022801"/>
    </source>
</evidence>
<evidence type="ECO:0000256" key="4">
    <source>
        <dbReference type="ARBA" id="ARBA00022833"/>
    </source>
</evidence>
<keyword evidence="6" id="KW-0732">Signal</keyword>
<dbReference type="Pfam" id="PF05193">
    <property type="entry name" value="Peptidase_M16_C"/>
    <property type="match status" value="2"/>
</dbReference>
<dbReference type="InterPro" id="IPR011765">
    <property type="entry name" value="Pept_M16_N"/>
</dbReference>
<organism evidence="9 10">
    <name type="scientific">Novosphingobium album</name>
    <name type="common">ex Hu et al. 2023</name>
    <dbReference type="NCBI Taxonomy" id="2930093"/>
    <lineage>
        <taxon>Bacteria</taxon>
        <taxon>Pseudomonadati</taxon>
        <taxon>Pseudomonadota</taxon>
        <taxon>Alphaproteobacteria</taxon>
        <taxon>Sphingomonadales</taxon>
        <taxon>Sphingomonadaceae</taxon>
        <taxon>Novosphingobium</taxon>
    </lineage>
</organism>
<feature type="signal peptide" evidence="6">
    <location>
        <begin position="1"/>
        <end position="27"/>
    </location>
</feature>
<evidence type="ECO:0000313" key="10">
    <source>
        <dbReference type="Proteomes" id="UP001162880"/>
    </source>
</evidence>
<accession>A0ABT0AWU4</accession>
<dbReference type="PANTHER" id="PTHR43690">
    <property type="entry name" value="NARDILYSIN"/>
    <property type="match status" value="1"/>
</dbReference>
<gene>
    <name evidence="9" type="ORF">MTR64_01370</name>
</gene>
<evidence type="ECO:0000313" key="9">
    <source>
        <dbReference type="EMBL" id="MCJ2177204.1"/>
    </source>
</evidence>
<dbReference type="Pfam" id="PF00675">
    <property type="entry name" value="Peptidase_M16"/>
    <property type="match status" value="1"/>
</dbReference>
<dbReference type="InterPro" id="IPR007863">
    <property type="entry name" value="Peptidase_M16_C"/>
</dbReference>
<feature type="domain" description="Peptidase M16 C-terminal" evidence="8">
    <location>
        <begin position="232"/>
        <end position="418"/>
    </location>
</feature>
<evidence type="ECO:0000259" key="7">
    <source>
        <dbReference type="Pfam" id="PF00675"/>
    </source>
</evidence>
<sequence>MTKFTRAACSLACLVLLAQTPVRPVLAQDADAPDAPSTLLADTQEPWLYKNSDVPHDKAWHFGELPNGLKYAVRKNGVPPGQVSIRIRVDAGSLYETDAERGYAHLLEHMLFRQSKYLAEGTAIASFQRLGATFGSDTNAQTTTTQTVFQLDLPNATPASLDETFKLMSGMVTAPTLSASNLKKDLPIVLAEMRERGGAAKRVQNAMQQVFYAGQPLSEREPIGTVASLTSATPQSVRAFYSRWYRPDNVAVIVAGDADPAMLESYVRKWFGDWQAAGPKPQAPSFGDPVAPRGADPRNPVGETRVLVEPDLPPSLMVATLRPWREVNDTIVYNQGLMIDSIAQAVINRRLETKARAGGSFLSASVNQNDVSRSADATFISVTPLGDDWKAALHDVRAVIADALTNPPTQEEIDREAAELDVAFQVPVEQQRILPGSKLADDLVNALDIRETVAAPDDVLKIFRSSKPLFTPQAVLEHTRKLFSGTVERALFTVQTAGKATDEELRLALAAPVKPDQSIRMAAEAPPVSFDKLPAIGKPAEPVADLPTGLLDIEELAFANGVKVLLWPVQEEPGRVMVKVRFGGGYRSIDPKDASYIALGQYALVGSGLATLGQEDLDRVATGRKMGFNFDVQDANFELSAETRPQDLADQLYLFAAKLDLPKWDVNPFLRAKAAAKIQYDTFATSPQGVLNRDLQFYQRGKDERFATPSPAEIEKTTPEGFKRVWSQALSQGPIEVQIFGDFDKAAAIKALEKTFGALKPRIPAPSTSELTEVTVPKPSNTPVVLHHHGDPDQAAAVISWPTGGGSVGIQESRQLEILTQLFTNRLLDAVREKLGVSYAPYVFSTWPVDLQEGGAITAMAQVDPKSVPVFFQTAEEIAQDLIANPPSADELERVTEPLRQQVTRAASSTSFFMSQLEGATSDPSRIGSVRSVLSDYTVTTPEKMQQLAARYLGQNSSWRLEVVPEGTKTSVATR</sequence>
<dbReference type="InterPro" id="IPR011249">
    <property type="entry name" value="Metalloenz_LuxS/M16"/>
</dbReference>
<name>A0ABT0AWU4_9SPHN</name>
<evidence type="ECO:0000256" key="2">
    <source>
        <dbReference type="ARBA" id="ARBA00022670"/>
    </source>
</evidence>
<reference evidence="9" key="1">
    <citation type="submission" date="2022-03" db="EMBL/GenBank/DDBJ databases">
        <title>Identification of a novel bacterium isolated from mangrove sediments.</title>
        <authorList>
            <person name="Pan X."/>
        </authorList>
    </citation>
    <scope>NUCLEOTIDE SEQUENCE</scope>
    <source>
        <strain evidence="9">B2580</strain>
    </source>
</reference>
<evidence type="ECO:0000256" key="6">
    <source>
        <dbReference type="SAM" id="SignalP"/>
    </source>
</evidence>
<dbReference type="PANTHER" id="PTHR43690:SF17">
    <property type="entry name" value="PROTEIN YHJJ"/>
    <property type="match status" value="1"/>
</dbReference>
<feature type="chain" id="PRO_5047055696" evidence="6">
    <location>
        <begin position="28"/>
        <end position="975"/>
    </location>
</feature>
<dbReference type="Proteomes" id="UP001162880">
    <property type="component" value="Unassembled WGS sequence"/>
</dbReference>
<keyword evidence="3" id="KW-0378">Hydrolase</keyword>
<protein>
    <submittedName>
        <fullName evidence="9">Insulinase family protein</fullName>
    </submittedName>
</protein>
<feature type="domain" description="Peptidase M16 N-terminal" evidence="7">
    <location>
        <begin position="82"/>
        <end position="218"/>
    </location>
</feature>
<comment type="similarity">
    <text evidence="1">Belongs to the peptidase M16 family.</text>
</comment>
<keyword evidence="2" id="KW-0645">Protease</keyword>
<keyword evidence="4" id="KW-0862">Zinc</keyword>